<dbReference type="Proteomes" id="UP001157910">
    <property type="component" value="Unassembled WGS sequence"/>
</dbReference>
<dbReference type="Pfam" id="PF13302">
    <property type="entry name" value="Acetyltransf_3"/>
    <property type="match status" value="1"/>
</dbReference>
<reference evidence="2 3" key="1">
    <citation type="submission" date="2017-05" db="EMBL/GenBank/DDBJ databases">
        <authorList>
            <person name="Varghese N."/>
            <person name="Submissions S."/>
        </authorList>
    </citation>
    <scope>NUCLEOTIDE SEQUENCE [LARGE SCALE GENOMIC DNA]</scope>
    <source>
        <strain evidence="2 3">SM16</strain>
    </source>
</reference>
<dbReference type="InterPro" id="IPR051531">
    <property type="entry name" value="N-acetyltransferase"/>
</dbReference>
<comment type="caution">
    <text evidence="2">The sequence shown here is derived from an EMBL/GenBank/DDBJ whole genome shotgun (WGS) entry which is preliminary data.</text>
</comment>
<dbReference type="EMBL" id="FXUI01000016">
    <property type="protein sequence ID" value="SMP81209.1"/>
    <property type="molecule type" value="Genomic_DNA"/>
</dbReference>
<dbReference type="SUPFAM" id="SSF55729">
    <property type="entry name" value="Acyl-CoA N-acyltransferases (Nat)"/>
    <property type="match status" value="1"/>
</dbReference>
<dbReference type="InterPro" id="IPR016181">
    <property type="entry name" value="Acyl_CoA_acyltransferase"/>
</dbReference>
<dbReference type="InterPro" id="IPR000182">
    <property type="entry name" value="GNAT_dom"/>
</dbReference>
<evidence type="ECO:0000259" key="1">
    <source>
        <dbReference type="Pfam" id="PF13302"/>
    </source>
</evidence>
<keyword evidence="3" id="KW-1185">Reference proteome</keyword>
<gene>
    <name evidence="2" type="ORF">SAMN06296065_11666</name>
</gene>
<evidence type="ECO:0000313" key="2">
    <source>
        <dbReference type="EMBL" id="SMP81209.1"/>
    </source>
</evidence>
<name>A0ABY1QUJ2_9SPHN</name>
<sequence>MEQRPNLSTDRLILRAHDIRDVDEQFNLYRDPAVEEFIRGLPVTREDAWHRLLRYVGHWSLFGYGMFAVFERGSGSLIGEVGLAQFQRGLGADFDADPEAAWLFAGKAHGHGYAIEAMETLMGWFDGTRPEERCVCMIDTENAASVRLAERLDFQAYRSTEYRGASVTQYHRLKR</sequence>
<dbReference type="PANTHER" id="PTHR43792">
    <property type="entry name" value="GNAT FAMILY, PUTATIVE (AFU_ORTHOLOGUE AFUA_3G00765)-RELATED-RELATED"/>
    <property type="match status" value="1"/>
</dbReference>
<accession>A0ABY1QUJ2</accession>
<evidence type="ECO:0000313" key="3">
    <source>
        <dbReference type="Proteomes" id="UP001157910"/>
    </source>
</evidence>
<feature type="domain" description="N-acetyltransferase" evidence="1">
    <location>
        <begin position="11"/>
        <end position="155"/>
    </location>
</feature>
<dbReference type="PANTHER" id="PTHR43792:SF16">
    <property type="entry name" value="N-ACETYLTRANSFERASE DOMAIN-CONTAINING PROTEIN"/>
    <property type="match status" value="1"/>
</dbReference>
<protein>
    <submittedName>
        <fullName evidence="2">Protein N-acetyltransferase, RimJ/RimL family</fullName>
    </submittedName>
</protein>
<proteinExistence type="predicted"/>
<dbReference type="RefSeq" id="WP_283407073.1">
    <property type="nucleotide sequence ID" value="NZ_FXUI01000016.1"/>
</dbReference>
<dbReference type="Gene3D" id="3.40.630.30">
    <property type="match status" value="1"/>
</dbReference>
<organism evidence="2 3">
    <name type="scientific">Novosphingobium panipatense</name>
    <dbReference type="NCBI Taxonomy" id="428991"/>
    <lineage>
        <taxon>Bacteria</taxon>
        <taxon>Pseudomonadati</taxon>
        <taxon>Pseudomonadota</taxon>
        <taxon>Alphaproteobacteria</taxon>
        <taxon>Sphingomonadales</taxon>
        <taxon>Sphingomonadaceae</taxon>
        <taxon>Novosphingobium</taxon>
    </lineage>
</organism>